<protein>
    <recommendedName>
        <fullName evidence="3">F-box domain-containing protein</fullName>
    </recommendedName>
</protein>
<dbReference type="STRING" id="1076256.A0A2H3BS88"/>
<dbReference type="AlphaFoldDB" id="A0A2H3BS88"/>
<dbReference type="EMBL" id="KZ293420">
    <property type="protein sequence ID" value="PBK73699.1"/>
    <property type="molecule type" value="Genomic_DNA"/>
</dbReference>
<evidence type="ECO:0008006" key="3">
    <source>
        <dbReference type="Google" id="ProtNLM"/>
    </source>
</evidence>
<accession>A0A2H3BS88</accession>
<dbReference type="Gene3D" id="3.80.10.10">
    <property type="entry name" value="Ribonuclease Inhibitor"/>
    <property type="match status" value="1"/>
</dbReference>
<proteinExistence type="predicted"/>
<organism evidence="1 2">
    <name type="scientific">Armillaria solidipes</name>
    <dbReference type="NCBI Taxonomy" id="1076256"/>
    <lineage>
        <taxon>Eukaryota</taxon>
        <taxon>Fungi</taxon>
        <taxon>Dikarya</taxon>
        <taxon>Basidiomycota</taxon>
        <taxon>Agaricomycotina</taxon>
        <taxon>Agaricomycetes</taxon>
        <taxon>Agaricomycetidae</taxon>
        <taxon>Agaricales</taxon>
        <taxon>Marasmiineae</taxon>
        <taxon>Physalacriaceae</taxon>
        <taxon>Armillaria</taxon>
    </lineage>
</organism>
<dbReference type="InterPro" id="IPR032675">
    <property type="entry name" value="LRR_dom_sf"/>
</dbReference>
<evidence type="ECO:0000313" key="1">
    <source>
        <dbReference type="EMBL" id="PBK73699.1"/>
    </source>
</evidence>
<reference evidence="2" key="1">
    <citation type="journal article" date="2017" name="Nat. Ecol. Evol.">
        <title>Genome expansion and lineage-specific genetic innovations in the forest pathogenic fungi Armillaria.</title>
        <authorList>
            <person name="Sipos G."/>
            <person name="Prasanna A.N."/>
            <person name="Walter M.C."/>
            <person name="O'Connor E."/>
            <person name="Balint B."/>
            <person name="Krizsan K."/>
            <person name="Kiss B."/>
            <person name="Hess J."/>
            <person name="Varga T."/>
            <person name="Slot J."/>
            <person name="Riley R."/>
            <person name="Boka B."/>
            <person name="Rigling D."/>
            <person name="Barry K."/>
            <person name="Lee J."/>
            <person name="Mihaltcheva S."/>
            <person name="LaButti K."/>
            <person name="Lipzen A."/>
            <person name="Waldron R."/>
            <person name="Moloney N.M."/>
            <person name="Sperisen C."/>
            <person name="Kredics L."/>
            <person name="Vagvoelgyi C."/>
            <person name="Patrignani A."/>
            <person name="Fitzpatrick D."/>
            <person name="Nagy I."/>
            <person name="Doyle S."/>
            <person name="Anderson J.B."/>
            <person name="Grigoriev I.V."/>
            <person name="Gueldener U."/>
            <person name="Muensterkoetter M."/>
            <person name="Nagy L.G."/>
        </authorList>
    </citation>
    <scope>NUCLEOTIDE SEQUENCE [LARGE SCALE GENOMIC DNA]</scope>
    <source>
        <strain evidence="2">28-4</strain>
    </source>
</reference>
<keyword evidence="2" id="KW-1185">Reference proteome</keyword>
<name>A0A2H3BS88_9AGAR</name>
<dbReference type="SUPFAM" id="SSF52047">
    <property type="entry name" value="RNI-like"/>
    <property type="match status" value="1"/>
</dbReference>
<evidence type="ECO:0000313" key="2">
    <source>
        <dbReference type="Proteomes" id="UP000218334"/>
    </source>
</evidence>
<sequence>MPILRDYLICDSTTLPRVAFHACGLLHTEPYFQASSGTSSLADIAVASTNTRYSLAPTSHIHHHYMAVPTHPHSRIVGFHPRGWTLNDDVVLYIVQFMCVGSAPWTPFGPSTKDVRMLAASSRHLRRICLPHVYCRYQWAWNSVTPRRSAFMPSTLWTYVTSFELDIQKFFGGHSDLVMNETLQFPKALPDKIATAFPLMKNLRTVCLSQFTVCGPWRELLESVFLAPALQSLEIRNSPWQTYAEIFDTHDIPTPSLREFVYHAPFALLPARKAQQDNARRGMAQRAAELSILHPLIHSFRASLETLELPAELFFDLFDAEFPVLRELRVEGYGPSDSQWVRLLRLAPRLRVFNVRLVPGDALDEMRLVDRMPEASDVIDRLHSISLSNPSPRDLIFRLLPSTLTDLSLTTYPDHTTTADLARCSLPKDIISCPDLLSILKSLSVPHLRSLAISYKWDRHRSQEELLRYIAHAFPGLDVLELNQYHTPANMQKTCMKQIKETLSSLSQLRSLRLNLGYMQTGQWLCDTTLQFDTHTAWDLGTWIRSLCDISFLVMKAPLAPFDRPYGWVWTWRTYAVNGSGRS</sequence>
<dbReference type="Proteomes" id="UP000218334">
    <property type="component" value="Unassembled WGS sequence"/>
</dbReference>
<gene>
    <name evidence="1" type="ORF">ARMSODRAFT_645857</name>
</gene>